<dbReference type="PANTHER" id="PTHR31223">
    <property type="entry name" value="LOG FAMILY PROTEIN YJL055W"/>
    <property type="match status" value="1"/>
</dbReference>
<dbReference type="Gene3D" id="3.40.50.450">
    <property type="match status" value="1"/>
</dbReference>
<gene>
    <name evidence="4" type="ORF">PCS_01921</name>
</gene>
<dbReference type="NCBIfam" id="TIGR00730">
    <property type="entry name" value="Rossman fold protein, TIGR00730 family"/>
    <property type="match status" value="1"/>
</dbReference>
<dbReference type="RefSeq" id="WP_005986557.1">
    <property type="nucleotide sequence ID" value="NZ_AOSV01000019.1"/>
</dbReference>
<dbReference type="Pfam" id="PF03641">
    <property type="entry name" value="Lysine_decarbox"/>
    <property type="match status" value="1"/>
</dbReference>
<dbReference type="InterPro" id="IPR031100">
    <property type="entry name" value="LOG_fam"/>
</dbReference>
<comment type="caution">
    <text evidence="4">The sequence shown here is derived from an EMBL/GenBank/DDBJ whole genome shotgun (WGS) entry which is preliminary data.</text>
</comment>
<evidence type="ECO:0000256" key="3">
    <source>
        <dbReference type="RuleBase" id="RU363015"/>
    </source>
</evidence>
<name>M5Q2G7_DESAF</name>
<dbReference type="OrthoDB" id="9801098at2"/>
<dbReference type="EC" id="3.2.2.n1" evidence="3"/>
<dbReference type="EMBL" id="AOSV01000019">
    <property type="protein sequence ID" value="EMG37408.1"/>
    <property type="molecule type" value="Genomic_DNA"/>
</dbReference>
<evidence type="ECO:0000256" key="2">
    <source>
        <dbReference type="ARBA" id="ARBA00006763"/>
    </source>
</evidence>
<dbReference type="GO" id="GO:0009691">
    <property type="term" value="P:cytokinin biosynthetic process"/>
    <property type="evidence" value="ECO:0007669"/>
    <property type="project" value="UniProtKB-UniRule"/>
</dbReference>
<comment type="catalytic activity">
    <reaction evidence="1">
        <text>AMP + H2O = D-ribose 5-phosphate + adenine</text>
        <dbReference type="Rhea" id="RHEA:20129"/>
        <dbReference type="ChEBI" id="CHEBI:15377"/>
        <dbReference type="ChEBI" id="CHEBI:16708"/>
        <dbReference type="ChEBI" id="CHEBI:78346"/>
        <dbReference type="ChEBI" id="CHEBI:456215"/>
        <dbReference type="EC" id="3.2.2.4"/>
    </reaction>
</comment>
<dbReference type="InterPro" id="IPR005269">
    <property type="entry name" value="LOG"/>
</dbReference>
<evidence type="ECO:0000256" key="1">
    <source>
        <dbReference type="ARBA" id="ARBA00000274"/>
    </source>
</evidence>
<dbReference type="PATRIC" id="fig|1262666.3.peg.1946"/>
<evidence type="ECO:0000313" key="5">
    <source>
        <dbReference type="Proteomes" id="UP000011922"/>
    </source>
</evidence>
<sequence length="194" mass="21035">MRRMCVFLGSALGMDKRHEQAAMDLGGELAGRGLGLVYGGASVGLMGTLADACLAAGGEVVGVMPQALVDREVAHTGLTELHVVKSMHERKALMAELSDGFIALPGGLGTLEELFEVLTWAQLGYHRKPCGVLDVGGYFELLHAFLDHSVQQGFIRPQHRGILMSAATPVQLLDLFHDWQPTYAPKWIKTEKEL</sequence>
<protein>
    <recommendedName>
        <fullName evidence="3">Cytokinin riboside 5'-monophosphate phosphoribohydrolase</fullName>
        <ecNumber evidence="3">3.2.2.n1</ecNumber>
    </recommendedName>
</protein>
<comment type="similarity">
    <text evidence="2 3">Belongs to the LOG family.</text>
</comment>
<accession>M5Q2G7</accession>
<dbReference type="GO" id="GO:0008714">
    <property type="term" value="F:AMP nucleosidase activity"/>
    <property type="evidence" value="ECO:0007669"/>
    <property type="project" value="UniProtKB-EC"/>
</dbReference>
<keyword evidence="3" id="KW-0203">Cytokinin biosynthesis</keyword>
<dbReference type="PANTHER" id="PTHR31223:SF70">
    <property type="entry name" value="LOG FAMILY PROTEIN YJL055W"/>
    <property type="match status" value="1"/>
</dbReference>
<proteinExistence type="inferred from homology"/>
<reference evidence="4 5" key="1">
    <citation type="journal article" date="2013" name="Genome Announc.">
        <title>Draft Genome Sequence for Desulfovibrio africanus Strain PCS.</title>
        <authorList>
            <person name="Brown S.D."/>
            <person name="Utturkar S.M."/>
            <person name="Arkin A.P."/>
            <person name="Deutschbauer A.M."/>
            <person name="Elias D.A."/>
            <person name="Hazen T.C."/>
            <person name="Chakraborty R."/>
        </authorList>
    </citation>
    <scope>NUCLEOTIDE SEQUENCE [LARGE SCALE GENOMIC DNA]</scope>
    <source>
        <strain evidence="4 5">PCS</strain>
    </source>
</reference>
<dbReference type="Proteomes" id="UP000011922">
    <property type="component" value="Unassembled WGS sequence"/>
</dbReference>
<dbReference type="AlphaFoldDB" id="M5Q2G7"/>
<dbReference type="SUPFAM" id="SSF102405">
    <property type="entry name" value="MCP/YpsA-like"/>
    <property type="match status" value="1"/>
</dbReference>
<evidence type="ECO:0000313" key="4">
    <source>
        <dbReference type="EMBL" id="EMG37408.1"/>
    </source>
</evidence>
<organism evidence="4 5">
    <name type="scientific">Desulfocurvibacter africanus PCS</name>
    <dbReference type="NCBI Taxonomy" id="1262666"/>
    <lineage>
        <taxon>Bacteria</taxon>
        <taxon>Pseudomonadati</taxon>
        <taxon>Thermodesulfobacteriota</taxon>
        <taxon>Desulfovibrionia</taxon>
        <taxon>Desulfovibrionales</taxon>
        <taxon>Desulfovibrionaceae</taxon>
        <taxon>Desulfocurvibacter</taxon>
    </lineage>
</organism>
<keyword evidence="3" id="KW-0378">Hydrolase</keyword>
<dbReference type="GO" id="GO:0005829">
    <property type="term" value="C:cytosol"/>
    <property type="evidence" value="ECO:0007669"/>
    <property type="project" value="TreeGrafter"/>
</dbReference>